<evidence type="ECO:0000256" key="1">
    <source>
        <dbReference type="SAM" id="MobiDB-lite"/>
    </source>
</evidence>
<organism evidence="3 4">
    <name type="scientific">Crenobacter cavernae</name>
    <dbReference type="NCBI Taxonomy" id="2290923"/>
    <lineage>
        <taxon>Bacteria</taxon>
        <taxon>Pseudomonadati</taxon>
        <taxon>Pseudomonadota</taxon>
        <taxon>Betaproteobacteria</taxon>
        <taxon>Neisseriales</taxon>
        <taxon>Neisseriaceae</taxon>
        <taxon>Crenobacter</taxon>
    </lineage>
</organism>
<dbReference type="Pfam" id="PF01243">
    <property type="entry name" value="PNPOx_N"/>
    <property type="match status" value="1"/>
</dbReference>
<feature type="region of interest" description="Disordered" evidence="1">
    <location>
        <begin position="1"/>
        <end position="25"/>
    </location>
</feature>
<dbReference type="PANTHER" id="PTHR42815">
    <property type="entry name" value="FAD-BINDING, PUTATIVE (AFU_ORTHOLOGUE AFUA_6G07600)-RELATED"/>
    <property type="match status" value="1"/>
</dbReference>
<evidence type="ECO:0000259" key="2">
    <source>
        <dbReference type="Pfam" id="PF01243"/>
    </source>
</evidence>
<protein>
    <submittedName>
        <fullName evidence="3">Flavin-nucleotide-binding protein</fullName>
    </submittedName>
</protein>
<evidence type="ECO:0000313" key="4">
    <source>
        <dbReference type="Proteomes" id="UP000290682"/>
    </source>
</evidence>
<reference evidence="3 4" key="1">
    <citation type="submission" date="2018-10" db="EMBL/GenBank/DDBJ databases">
        <title>Draft genome of Fastidiocella sp. strain 375T, a bacterium isolated from a karstic cave dripping water.</title>
        <authorList>
            <person name="Coelho C."/>
            <person name="Verissimo A."/>
            <person name="Tiago I."/>
        </authorList>
    </citation>
    <scope>NUCLEOTIDE SEQUENCE [LARGE SCALE GENOMIC DNA]</scope>
    <source>
        <strain evidence="3 4">CAVE-375</strain>
    </source>
</reference>
<dbReference type="PANTHER" id="PTHR42815:SF2">
    <property type="entry name" value="FAD-BINDING, PUTATIVE (AFU_ORTHOLOGUE AFUA_6G07600)-RELATED"/>
    <property type="match status" value="1"/>
</dbReference>
<name>A0ABY0FGK3_9NEIS</name>
<proteinExistence type="predicted"/>
<accession>A0ABY0FGK3</accession>
<feature type="domain" description="Pyridoxamine 5'-phosphate oxidase N-terminal" evidence="2">
    <location>
        <begin position="177"/>
        <end position="281"/>
    </location>
</feature>
<dbReference type="EMBL" id="REGR01000001">
    <property type="protein sequence ID" value="RXZ45518.1"/>
    <property type="molecule type" value="Genomic_DNA"/>
</dbReference>
<dbReference type="RefSeq" id="WP_129210854.1">
    <property type="nucleotide sequence ID" value="NZ_REGR01000001.1"/>
</dbReference>
<gene>
    <name evidence="3" type="ORF">EBB06_01525</name>
</gene>
<dbReference type="InterPro" id="IPR012349">
    <property type="entry name" value="Split_barrel_FMN-bd"/>
</dbReference>
<evidence type="ECO:0000313" key="3">
    <source>
        <dbReference type="EMBL" id="RXZ45518.1"/>
    </source>
</evidence>
<dbReference type="Proteomes" id="UP000290682">
    <property type="component" value="Unassembled WGS sequence"/>
</dbReference>
<dbReference type="InterPro" id="IPR011576">
    <property type="entry name" value="Pyridox_Oxase_N"/>
</dbReference>
<dbReference type="Gene3D" id="2.30.110.10">
    <property type="entry name" value="Electron Transport, Fmn-binding Protein, Chain A"/>
    <property type="match status" value="1"/>
</dbReference>
<comment type="caution">
    <text evidence="3">The sequence shown here is derived from an EMBL/GenBank/DDBJ whole genome shotgun (WGS) entry which is preliminary data.</text>
</comment>
<keyword evidence="4" id="KW-1185">Reference proteome</keyword>
<dbReference type="SUPFAM" id="SSF50475">
    <property type="entry name" value="FMN-binding split barrel"/>
    <property type="match status" value="1"/>
</dbReference>
<sequence>MTHTTPAGWPHADSPFHPGEQEVQRRVGVRDKIEGIGRRVVRDYMPEQHREFFAQLPFVVAGGLDENGVPWATLWSGGPGFVSSDDPRTLRIGARPVAGDPLEHAVTVGAGVGLLGIEPHSRRRNRMNGSVESLDDTGFTVRVAQSFGNCPKYIRKRYAFDTDDAPPVAPERLDALDAAAVAAIVAADTFFIATHYRDGEASPSSGVDVSHRGGDPGFVRVDDERTLTWPDYAGNLMFNTLGNLIANPRAGLVFPDFETGDLLHVQGRGEIVWDGDEVGTFEGAERLVRFRVDSVVRRPAALPLRFAPAE</sequence>